<evidence type="ECO:0000313" key="2">
    <source>
        <dbReference type="Proteomes" id="UP000054826"/>
    </source>
</evidence>
<name>A0A0V1GG04_TRIPS</name>
<reference evidence="1 2" key="1">
    <citation type="submission" date="2015-01" db="EMBL/GenBank/DDBJ databases">
        <title>Evolution of Trichinella species and genotypes.</title>
        <authorList>
            <person name="Korhonen P.K."/>
            <person name="Edoardo P."/>
            <person name="Giuseppe L.R."/>
            <person name="Gasser R.B."/>
        </authorList>
    </citation>
    <scope>NUCLEOTIDE SEQUENCE [LARGE SCALE GENOMIC DNA]</scope>
    <source>
        <strain evidence="1">ISS176</strain>
    </source>
</reference>
<protein>
    <submittedName>
        <fullName evidence="1">Uncharacterized protein</fullName>
    </submittedName>
</protein>
<sequence>MAYLNTLRSCPSSFTNLHFRDDKWSRSFEMIAVK</sequence>
<organism evidence="1 2">
    <name type="scientific">Trichinella pseudospiralis</name>
    <name type="common">Parasitic roundworm</name>
    <dbReference type="NCBI Taxonomy" id="6337"/>
    <lineage>
        <taxon>Eukaryota</taxon>
        <taxon>Metazoa</taxon>
        <taxon>Ecdysozoa</taxon>
        <taxon>Nematoda</taxon>
        <taxon>Enoplea</taxon>
        <taxon>Dorylaimia</taxon>
        <taxon>Trichinellida</taxon>
        <taxon>Trichinellidae</taxon>
        <taxon>Trichinella</taxon>
    </lineage>
</organism>
<proteinExistence type="predicted"/>
<dbReference type="AlphaFoldDB" id="A0A0V1GG04"/>
<accession>A0A0V1GG04</accession>
<dbReference type="Proteomes" id="UP000054826">
    <property type="component" value="Unassembled WGS sequence"/>
</dbReference>
<gene>
    <name evidence="1" type="ORF">T4C_7212</name>
</gene>
<comment type="caution">
    <text evidence="1">The sequence shown here is derived from an EMBL/GenBank/DDBJ whole genome shotgun (WGS) entry which is preliminary data.</text>
</comment>
<evidence type="ECO:0000313" key="1">
    <source>
        <dbReference type="EMBL" id="KRY97215.1"/>
    </source>
</evidence>
<dbReference type="EMBL" id="JYDV01002823">
    <property type="protein sequence ID" value="KRY97215.1"/>
    <property type="molecule type" value="Genomic_DNA"/>
</dbReference>